<organism evidence="2 3">
    <name type="scientific">Ameca splendens</name>
    <dbReference type="NCBI Taxonomy" id="208324"/>
    <lineage>
        <taxon>Eukaryota</taxon>
        <taxon>Metazoa</taxon>
        <taxon>Chordata</taxon>
        <taxon>Craniata</taxon>
        <taxon>Vertebrata</taxon>
        <taxon>Euteleostomi</taxon>
        <taxon>Actinopterygii</taxon>
        <taxon>Neopterygii</taxon>
        <taxon>Teleostei</taxon>
        <taxon>Neoteleostei</taxon>
        <taxon>Acanthomorphata</taxon>
        <taxon>Ovalentaria</taxon>
        <taxon>Atherinomorphae</taxon>
        <taxon>Cyprinodontiformes</taxon>
        <taxon>Goodeidae</taxon>
        <taxon>Ameca</taxon>
    </lineage>
</organism>
<proteinExistence type="predicted"/>
<dbReference type="EMBL" id="JAHRIP010065848">
    <property type="protein sequence ID" value="MEQ2305688.1"/>
    <property type="molecule type" value="Genomic_DNA"/>
</dbReference>
<accession>A0ABV0ZK09</accession>
<feature type="region of interest" description="Disordered" evidence="1">
    <location>
        <begin position="34"/>
        <end position="62"/>
    </location>
</feature>
<gene>
    <name evidence="2" type="ORF">AMECASPLE_000531</name>
</gene>
<keyword evidence="3" id="KW-1185">Reference proteome</keyword>
<dbReference type="Proteomes" id="UP001469553">
    <property type="component" value="Unassembled WGS sequence"/>
</dbReference>
<evidence type="ECO:0000313" key="2">
    <source>
        <dbReference type="EMBL" id="MEQ2305688.1"/>
    </source>
</evidence>
<evidence type="ECO:0000313" key="3">
    <source>
        <dbReference type="Proteomes" id="UP001469553"/>
    </source>
</evidence>
<evidence type="ECO:0008006" key="4">
    <source>
        <dbReference type="Google" id="ProtNLM"/>
    </source>
</evidence>
<protein>
    <recommendedName>
        <fullName evidence="4">Secreted protein</fullName>
    </recommendedName>
</protein>
<evidence type="ECO:0000256" key="1">
    <source>
        <dbReference type="SAM" id="MobiDB-lite"/>
    </source>
</evidence>
<comment type="caution">
    <text evidence="2">The sequence shown here is derived from an EMBL/GenBank/DDBJ whole genome shotgun (WGS) entry which is preliminary data.</text>
</comment>
<reference evidence="2 3" key="1">
    <citation type="submission" date="2021-06" db="EMBL/GenBank/DDBJ databases">
        <authorList>
            <person name="Palmer J.M."/>
        </authorList>
    </citation>
    <scope>NUCLEOTIDE SEQUENCE [LARGE SCALE GENOMIC DNA]</scope>
    <source>
        <strain evidence="2 3">AS_MEX2019</strain>
        <tissue evidence="2">Muscle</tissue>
    </source>
</reference>
<sequence>MVLPGLWRGNLLRRGAAVVFFEWVGEFLRSSLEVERRTPPGGSDGRTGRPSPSHSGDFTGANKFAESSKSLCLRENSSPTFLTCEKEDPRKRHDPALSASFLWAHLVPCLHCNIR</sequence>
<name>A0ABV0ZK09_9TELE</name>